<protein>
    <submittedName>
        <fullName evidence="2">Uncharacterized protein</fullName>
    </submittedName>
</protein>
<evidence type="ECO:0000313" key="2">
    <source>
        <dbReference type="EMBL" id="WGT47771.1"/>
    </source>
</evidence>
<name>A0ABY8PZJ2_9ACTN</name>
<feature type="transmembrane region" description="Helical" evidence="1">
    <location>
        <begin position="54"/>
        <end position="71"/>
    </location>
</feature>
<accession>A0ABY8PZJ2</accession>
<keyword evidence="3" id="KW-1185">Reference proteome</keyword>
<evidence type="ECO:0000256" key="1">
    <source>
        <dbReference type="SAM" id="Phobius"/>
    </source>
</evidence>
<feature type="transmembrane region" description="Helical" evidence="1">
    <location>
        <begin position="185"/>
        <end position="203"/>
    </location>
</feature>
<feature type="transmembrane region" description="Helical" evidence="1">
    <location>
        <begin position="12"/>
        <end position="34"/>
    </location>
</feature>
<keyword evidence="1" id="KW-0812">Transmembrane</keyword>
<feature type="transmembrane region" description="Helical" evidence="1">
    <location>
        <begin position="83"/>
        <end position="100"/>
    </location>
</feature>
<dbReference type="Proteomes" id="UP001244136">
    <property type="component" value="Chromosome"/>
</dbReference>
<keyword evidence="1" id="KW-1133">Transmembrane helix</keyword>
<feature type="transmembrane region" description="Helical" evidence="1">
    <location>
        <begin position="106"/>
        <end position="124"/>
    </location>
</feature>
<dbReference type="RefSeq" id="WP_281145474.1">
    <property type="nucleotide sequence ID" value="NZ_CP123967.1"/>
</dbReference>
<evidence type="ECO:0000313" key="3">
    <source>
        <dbReference type="Proteomes" id="UP001244136"/>
    </source>
</evidence>
<keyword evidence="1" id="KW-0472">Membrane</keyword>
<proteinExistence type="predicted"/>
<organism evidence="2 3">
    <name type="scientific">Tessaracoccus lacteus</name>
    <dbReference type="NCBI Taxonomy" id="3041766"/>
    <lineage>
        <taxon>Bacteria</taxon>
        <taxon>Bacillati</taxon>
        <taxon>Actinomycetota</taxon>
        <taxon>Actinomycetes</taxon>
        <taxon>Propionibacteriales</taxon>
        <taxon>Propionibacteriaceae</taxon>
        <taxon>Tessaracoccus</taxon>
    </lineage>
</organism>
<feature type="transmembrane region" description="Helical" evidence="1">
    <location>
        <begin position="210"/>
        <end position="233"/>
    </location>
</feature>
<dbReference type="EMBL" id="CP123967">
    <property type="protein sequence ID" value="WGT47771.1"/>
    <property type="molecule type" value="Genomic_DNA"/>
</dbReference>
<sequence>MDHHPQQRATYLYVRWMLALLPAVLFVVTVASSAIRQDLPGSISAYYGSPVRDVFVGVMVAVAVCLVAYQGDTPLEDYNFNGGGFYAACVALIPTTYAVGSVDDVWSLRCSVTVVALLAAVLLAREWATGKLAQLWEQPSRVRWFIGVTFATLIAFLAMTLWQLWTPPAESVTLDGLTGLGIPLRVHDLAAILLICALAVSVLMAGERVIFGAMVVGPLAAWGLSAAFAPGHFVILLEWWEIVCFCVFWVRATLGAADD</sequence>
<gene>
    <name evidence="2" type="ORF">QH948_03060</name>
</gene>
<reference evidence="2 3" key="1">
    <citation type="journal article" date="2008" name="Int. J. Syst. Evol. Microbiol.">
        <title>Tessaracoccus flavescens sp. nov., isolated from marine sediment.</title>
        <authorList>
            <person name="Lee D.W."/>
            <person name="Lee S.D."/>
        </authorList>
    </citation>
    <scope>NUCLEOTIDE SEQUENCE [LARGE SCALE GENOMIC DNA]</scope>
    <source>
        <strain evidence="2 3">T21</strain>
    </source>
</reference>
<feature type="transmembrane region" description="Helical" evidence="1">
    <location>
        <begin position="144"/>
        <end position="165"/>
    </location>
</feature>
<feature type="transmembrane region" description="Helical" evidence="1">
    <location>
        <begin position="239"/>
        <end position="257"/>
    </location>
</feature>